<name>A0A1V3IEN4_9PAST</name>
<keyword evidence="2" id="KW-1185">Reference proteome</keyword>
<proteinExistence type="predicted"/>
<sequence length="199" mass="22978">MAKKPKEYKCKICSNYYVKTVSSLQKVCSPKCAIALSKAQSRKKREMLEKQERLATNQRMKALKEKLKSKGELTSEAQSAVNKYIRLRDENKPCISCGRPLVKEQFGGGFDAGHFRSRGSAPHLRFYTLNIAGQCKKCNRWGGGMYDQFRIGLVERLGAEKVEAIESDQRPRHYREDDLRRIKQIFAKKARMLEKRRKG</sequence>
<reference evidence="1 2" key="1">
    <citation type="submission" date="2016-10" db="EMBL/GenBank/DDBJ databases">
        <title>Rodentibacter gen. nov. and new species.</title>
        <authorList>
            <person name="Christensen H."/>
        </authorList>
    </citation>
    <scope>NUCLEOTIDE SEQUENCE [LARGE SCALE GENOMIC DNA]</scope>
    <source>
        <strain evidence="1 2">Ppn418</strain>
    </source>
</reference>
<dbReference type="InterPro" id="IPR008713">
    <property type="entry name" value="Phage_lambda_NinG"/>
</dbReference>
<dbReference type="STRING" id="1908257.BKK47_07565"/>
<comment type="caution">
    <text evidence="1">The sequence shown here is derived from an EMBL/GenBank/DDBJ whole genome shotgun (WGS) entry which is preliminary data.</text>
</comment>
<dbReference type="Proteomes" id="UP000189426">
    <property type="component" value="Unassembled WGS sequence"/>
</dbReference>
<evidence type="ECO:0000313" key="2">
    <source>
        <dbReference type="Proteomes" id="UP000189426"/>
    </source>
</evidence>
<organism evidence="1 2">
    <name type="scientific">Rodentibacter mrazii</name>
    <dbReference type="NCBI Taxonomy" id="1908257"/>
    <lineage>
        <taxon>Bacteria</taxon>
        <taxon>Pseudomonadati</taxon>
        <taxon>Pseudomonadota</taxon>
        <taxon>Gammaproteobacteria</taxon>
        <taxon>Pasteurellales</taxon>
        <taxon>Pasteurellaceae</taxon>
        <taxon>Rodentibacter</taxon>
    </lineage>
</organism>
<dbReference type="AlphaFoldDB" id="A0A1V3IEN4"/>
<protein>
    <submittedName>
        <fullName evidence="1">Recombinase NinG</fullName>
    </submittedName>
</protein>
<dbReference type="RefSeq" id="WP_077494282.1">
    <property type="nucleotide sequence ID" value="NZ_MLHG01000047.1"/>
</dbReference>
<gene>
    <name evidence="1" type="ORF">BKK47_07565</name>
</gene>
<dbReference type="Pfam" id="PF05766">
    <property type="entry name" value="NinG"/>
    <property type="match status" value="1"/>
</dbReference>
<dbReference type="EMBL" id="MLHG01000047">
    <property type="protein sequence ID" value="OOF39066.1"/>
    <property type="molecule type" value="Genomic_DNA"/>
</dbReference>
<evidence type="ECO:0000313" key="1">
    <source>
        <dbReference type="EMBL" id="OOF39066.1"/>
    </source>
</evidence>
<accession>A0A1V3IEN4</accession>